<evidence type="ECO:0000313" key="1">
    <source>
        <dbReference type="EMBL" id="GMF20858.1"/>
    </source>
</evidence>
<dbReference type="SUPFAM" id="SSF53756">
    <property type="entry name" value="UDP-Glycosyltransferase/glycogen phosphorylase"/>
    <property type="match status" value="1"/>
</dbReference>
<dbReference type="AlphaFoldDB" id="A0A9W6WNS2"/>
<dbReference type="Gene3D" id="3.40.50.2000">
    <property type="entry name" value="Glycogen Phosphorylase B"/>
    <property type="match status" value="1"/>
</dbReference>
<name>A0A9W6WNS2_9STRA</name>
<dbReference type="OrthoDB" id="2100592at2759"/>
<reference evidence="1" key="1">
    <citation type="submission" date="2023-04" db="EMBL/GenBank/DDBJ databases">
        <title>Phytophthora lilii NBRC 32176.</title>
        <authorList>
            <person name="Ichikawa N."/>
            <person name="Sato H."/>
            <person name="Tonouchi N."/>
        </authorList>
    </citation>
    <scope>NUCLEOTIDE SEQUENCE</scope>
    <source>
        <strain evidence="1">NBRC 32176</strain>
    </source>
</reference>
<proteinExistence type="predicted"/>
<organism evidence="1 2">
    <name type="scientific">Phytophthora lilii</name>
    <dbReference type="NCBI Taxonomy" id="2077276"/>
    <lineage>
        <taxon>Eukaryota</taxon>
        <taxon>Sar</taxon>
        <taxon>Stramenopiles</taxon>
        <taxon>Oomycota</taxon>
        <taxon>Peronosporomycetes</taxon>
        <taxon>Peronosporales</taxon>
        <taxon>Peronosporaceae</taxon>
        <taxon>Phytophthora</taxon>
    </lineage>
</organism>
<evidence type="ECO:0000313" key="2">
    <source>
        <dbReference type="Proteomes" id="UP001165083"/>
    </source>
</evidence>
<protein>
    <submittedName>
        <fullName evidence="1">Unnamed protein product</fullName>
    </submittedName>
</protein>
<gene>
    <name evidence="1" type="ORF">Plil01_000816800</name>
</gene>
<sequence>MKKASPAQRQAWLRGFLAVLLGLCALTLVLETLSLLEDHGALGGDKQLRRAVNLGVAHHQEEDPVVAAWMQSDGEVPVADRLHLSLLHEACVKNVDAVVPWQFGSPRGGHQRENATANNEYELLHRNDSNLLDKLRRCPDVDIFLPLGLRGNGYCEDAVAWRVGCADLDSRLLPMWVLENKFYDAELGREVDYYDLCPTTPMIFFNHYWDGVPDSPRWPKDKPLYLMPNIEMIELTPEHYWGVDAVLCKTHVCYDRVTRWYAENGNPRNAKVFYTKHTSSDQAEFARQRIGNDSIAPKDFSDVKFIHTAGTSVWKGTKELVDCWVMSSGLPQLDVYIDDSSFNFLFRPTYKRRLDRSRSPVHIEHGMLEPQDFSKLTAESAFFMCPSRSEGYGHYINQARASGGVVITTDAHPMNELILSKDMGVLVPAKYQHDPKMLLGGRFTGKHGLKDPNGLLVRYNSRGLCTAIQDFILATTPEQRAAMGTKARHQYHEDTKYFARSMQKLRAFART</sequence>
<comment type="caution">
    <text evidence="1">The sequence shown here is derived from an EMBL/GenBank/DDBJ whole genome shotgun (WGS) entry which is preliminary data.</text>
</comment>
<dbReference type="EMBL" id="BSXW01000387">
    <property type="protein sequence ID" value="GMF20858.1"/>
    <property type="molecule type" value="Genomic_DNA"/>
</dbReference>
<accession>A0A9W6WNS2</accession>
<keyword evidence="2" id="KW-1185">Reference proteome</keyword>
<dbReference type="Proteomes" id="UP001165083">
    <property type="component" value="Unassembled WGS sequence"/>
</dbReference>